<feature type="region of interest" description="Disordered" evidence="1">
    <location>
        <begin position="55"/>
        <end position="130"/>
    </location>
</feature>
<name>A0A9W8K0B3_9AGAR</name>
<feature type="compositionally biased region" description="Basic residues" evidence="1">
    <location>
        <begin position="1"/>
        <end position="10"/>
    </location>
</feature>
<feature type="compositionally biased region" description="Low complexity" evidence="1">
    <location>
        <begin position="83"/>
        <end position="125"/>
    </location>
</feature>
<evidence type="ECO:0000256" key="1">
    <source>
        <dbReference type="SAM" id="MobiDB-lite"/>
    </source>
</evidence>
<evidence type="ECO:0000313" key="2">
    <source>
        <dbReference type="EMBL" id="KAJ3508587.1"/>
    </source>
</evidence>
<proteinExistence type="predicted"/>
<comment type="caution">
    <text evidence="2">The sequence shown here is derived from an EMBL/GenBank/DDBJ whole genome shotgun (WGS) entry which is preliminary data.</text>
</comment>
<gene>
    <name evidence="2" type="ORF">NLJ89_g5675</name>
</gene>
<organism evidence="2 3">
    <name type="scientific">Agrocybe chaxingu</name>
    <dbReference type="NCBI Taxonomy" id="84603"/>
    <lineage>
        <taxon>Eukaryota</taxon>
        <taxon>Fungi</taxon>
        <taxon>Dikarya</taxon>
        <taxon>Basidiomycota</taxon>
        <taxon>Agaricomycotina</taxon>
        <taxon>Agaricomycetes</taxon>
        <taxon>Agaricomycetidae</taxon>
        <taxon>Agaricales</taxon>
        <taxon>Agaricineae</taxon>
        <taxon>Strophariaceae</taxon>
        <taxon>Agrocybe</taxon>
    </lineage>
</organism>
<feature type="region of interest" description="Disordered" evidence="1">
    <location>
        <begin position="1"/>
        <end position="23"/>
    </location>
</feature>
<reference evidence="2" key="1">
    <citation type="submission" date="2022-07" db="EMBL/GenBank/DDBJ databases">
        <title>Genome Sequence of Agrocybe chaxingu.</title>
        <authorList>
            <person name="Buettner E."/>
        </authorList>
    </citation>
    <scope>NUCLEOTIDE SEQUENCE</scope>
    <source>
        <strain evidence="2">MP-N11</strain>
    </source>
</reference>
<protein>
    <submittedName>
        <fullName evidence="2">Uncharacterized protein</fullName>
    </submittedName>
</protein>
<evidence type="ECO:0000313" key="3">
    <source>
        <dbReference type="Proteomes" id="UP001148786"/>
    </source>
</evidence>
<accession>A0A9W8K0B3</accession>
<sequence>MSPKRTRKRVRENAIISDENLNPRKKVELEQPIPRLDFIKLAKKSGRTALLEIKGSNVAGPANDDAEKEVEGMLLSSPISGQGSTSASLSTPGSSPIEEPPKSSSPSVESPAPSSSMSETSVDSEVIFEDGSLFPSEYRSDIIRFPDRNNS</sequence>
<dbReference type="EMBL" id="JANKHO010000548">
    <property type="protein sequence ID" value="KAJ3508587.1"/>
    <property type="molecule type" value="Genomic_DNA"/>
</dbReference>
<dbReference type="AlphaFoldDB" id="A0A9W8K0B3"/>
<keyword evidence="3" id="KW-1185">Reference proteome</keyword>
<dbReference type="Proteomes" id="UP001148786">
    <property type="component" value="Unassembled WGS sequence"/>
</dbReference>